<feature type="domain" description="Endoribonuclease YicC-like C-terminal" evidence="7">
    <location>
        <begin position="179"/>
        <end position="291"/>
    </location>
</feature>
<dbReference type="EMBL" id="CP029551">
    <property type="protein sequence ID" value="AWN36447.1"/>
    <property type="molecule type" value="Genomic_DNA"/>
</dbReference>
<evidence type="ECO:0000256" key="1">
    <source>
        <dbReference type="ARBA" id="ARBA00001968"/>
    </source>
</evidence>
<dbReference type="GO" id="GO:0016787">
    <property type="term" value="F:hydrolase activity"/>
    <property type="evidence" value="ECO:0007669"/>
    <property type="project" value="UniProtKB-KW"/>
</dbReference>
<dbReference type="InterPro" id="IPR013551">
    <property type="entry name" value="YicC-like_C"/>
</dbReference>
<organism evidence="8 9">
    <name type="scientific">Methylobacterium radiodurans</name>
    <dbReference type="NCBI Taxonomy" id="2202828"/>
    <lineage>
        <taxon>Bacteria</taxon>
        <taxon>Pseudomonadati</taxon>
        <taxon>Pseudomonadota</taxon>
        <taxon>Alphaproteobacteria</taxon>
        <taxon>Hyphomicrobiales</taxon>
        <taxon>Methylobacteriaceae</taxon>
        <taxon>Methylobacterium</taxon>
    </lineage>
</organism>
<evidence type="ECO:0000256" key="3">
    <source>
        <dbReference type="ARBA" id="ARBA00022759"/>
    </source>
</evidence>
<dbReference type="KEGG" id="meti:DK427_12500"/>
<dbReference type="PANTHER" id="PTHR30636:SF3">
    <property type="entry name" value="UPF0701 PROTEIN YICC"/>
    <property type="match status" value="1"/>
</dbReference>
<protein>
    <submittedName>
        <fullName evidence="8">YicC family protein</fullName>
    </submittedName>
</protein>
<dbReference type="OrthoDB" id="9771229at2"/>
<comment type="cofactor">
    <cofactor evidence="1">
        <name>a divalent metal cation</name>
        <dbReference type="ChEBI" id="CHEBI:60240"/>
    </cofactor>
</comment>
<proteinExistence type="inferred from homology"/>
<name>A0A2U8VRW6_9HYPH</name>
<gene>
    <name evidence="8" type="ORF">DK427_12500</name>
</gene>
<comment type="similarity">
    <text evidence="5">Belongs to the YicC/YloC family.</text>
</comment>
<evidence type="ECO:0000259" key="6">
    <source>
        <dbReference type="Pfam" id="PF03755"/>
    </source>
</evidence>
<evidence type="ECO:0000256" key="2">
    <source>
        <dbReference type="ARBA" id="ARBA00022722"/>
    </source>
</evidence>
<evidence type="ECO:0000256" key="5">
    <source>
        <dbReference type="ARBA" id="ARBA00035648"/>
    </source>
</evidence>
<dbReference type="NCBIfam" id="TIGR00255">
    <property type="entry name" value="YicC/YloC family endoribonuclease"/>
    <property type="match status" value="1"/>
</dbReference>
<evidence type="ECO:0000256" key="4">
    <source>
        <dbReference type="ARBA" id="ARBA00022801"/>
    </source>
</evidence>
<dbReference type="Proteomes" id="UP000246058">
    <property type="component" value="Chromosome"/>
</dbReference>
<evidence type="ECO:0000313" key="9">
    <source>
        <dbReference type="Proteomes" id="UP000246058"/>
    </source>
</evidence>
<dbReference type="Pfam" id="PF08340">
    <property type="entry name" value="YicC-like_C"/>
    <property type="match status" value="1"/>
</dbReference>
<dbReference type="GO" id="GO:0004521">
    <property type="term" value="F:RNA endonuclease activity"/>
    <property type="evidence" value="ECO:0007669"/>
    <property type="project" value="InterPro"/>
</dbReference>
<sequence>MIASMTGFARAAGTSGPVQWAWEVRSVNGRGLDVRLRVPNGYEAAGEVARTALQKTLSRGQCQLSLALTKPETAVRVRVNEALLGSLAAAVARVPVPEGIAPATMDGLLAIRGVIETEEEAAPETDSLARDLAEGVVRLVADLVEARRAEGRQLAEIVGGQIARIAELTEAAEACPARKPEAVRARLAALVAGLTEGGGLDPDRLHQEAVLLAAKADVREELDRLRTHVGAVQELLAKGGAIGRRLDFLAQELGREANTLCAKANDAALSRIGLDLKAVVEQFREQVQNVE</sequence>
<accession>A0A2U8VRW6</accession>
<keyword evidence="3" id="KW-0255">Endonuclease</keyword>
<keyword evidence="9" id="KW-1185">Reference proteome</keyword>
<evidence type="ECO:0000259" key="7">
    <source>
        <dbReference type="Pfam" id="PF08340"/>
    </source>
</evidence>
<feature type="domain" description="Endoribonuclease YicC-like N-terminal" evidence="6">
    <location>
        <begin position="2"/>
        <end position="155"/>
    </location>
</feature>
<dbReference type="AlphaFoldDB" id="A0A2U8VRW6"/>
<keyword evidence="4" id="KW-0378">Hydrolase</keyword>
<dbReference type="InterPro" id="IPR013527">
    <property type="entry name" value="YicC-like_N"/>
</dbReference>
<keyword evidence="2" id="KW-0540">Nuclease</keyword>
<dbReference type="InterPro" id="IPR005229">
    <property type="entry name" value="YicC/YloC-like"/>
</dbReference>
<reference evidence="8 9" key="1">
    <citation type="submission" date="2018-05" db="EMBL/GenBank/DDBJ databases">
        <title>Complete Genome Sequence of Methylobacterium sp. 17Sr1-43.</title>
        <authorList>
            <person name="Srinivasan S."/>
        </authorList>
    </citation>
    <scope>NUCLEOTIDE SEQUENCE [LARGE SCALE GENOMIC DNA]</scope>
    <source>
        <strain evidence="8 9">17Sr1-43</strain>
    </source>
</reference>
<dbReference type="Pfam" id="PF03755">
    <property type="entry name" value="YicC-like_N"/>
    <property type="match status" value="1"/>
</dbReference>
<dbReference type="PANTHER" id="PTHR30636">
    <property type="entry name" value="UPF0701 PROTEIN YICC"/>
    <property type="match status" value="1"/>
</dbReference>
<evidence type="ECO:0000313" key="8">
    <source>
        <dbReference type="EMBL" id="AWN36447.1"/>
    </source>
</evidence>